<dbReference type="NCBIfam" id="NF033650">
    <property type="entry name" value="ANR_neg_reg"/>
    <property type="match status" value="1"/>
</dbReference>
<dbReference type="EMBL" id="JAJUPA010000002">
    <property type="protein sequence ID" value="MCQ9629264.1"/>
    <property type="molecule type" value="Genomic_DNA"/>
</dbReference>
<reference evidence="1 2" key="1">
    <citation type="submission" date="2021-12" db="EMBL/GenBank/DDBJ databases">
        <title>Identification and characterization of A. suis stains in western Canada.</title>
        <authorList>
            <person name="Kulathunga D.G.R.S."/>
            <person name="De Oliveira Costa M."/>
        </authorList>
    </citation>
    <scope>NUCLEOTIDE SEQUENCE [LARGE SCALE GENOMIC DNA]</scope>
    <source>
        <strain evidence="1 2">18_292</strain>
    </source>
</reference>
<name>A0ABT1WSD4_ACTSU</name>
<accession>A0ABT1WSD4</accession>
<keyword evidence="2" id="KW-1185">Reference proteome</keyword>
<evidence type="ECO:0000313" key="2">
    <source>
        <dbReference type="Proteomes" id="UP001206331"/>
    </source>
</evidence>
<gene>
    <name evidence="1" type="ORF">LZL92_03115</name>
</gene>
<sequence length="62" mass="7386">MSTQKFDRYKHYSEEAAKLEAQGNWAEAAFKWEVANLSAKGKNIKWTEQRQAFCERMRDKPF</sequence>
<evidence type="ECO:0000313" key="1">
    <source>
        <dbReference type="EMBL" id="MCQ9629264.1"/>
    </source>
</evidence>
<protein>
    <submittedName>
        <fullName evidence="1">ANR family transcriptional regulator</fullName>
    </submittedName>
</protein>
<organism evidence="1 2">
    <name type="scientific">Actinobacillus suis</name>
    <dbReference type="NCBI Taxonomy" id="716"/>
    <lineage>
        <taxon>Bacteria</taxon>
        <taxon>Pseudomonadati</taxon>
        <taxon>Pseudomonadota</taxon>
        <taxon>Gammaproteobacteria</taxon>
        <taxon>Pasteurellales</taxon>
        <taxon>Pasteurellaceae</taxon>
        <taxon>Actinobacillus</taxon>
    </lineage>
</organism>
<dbReference type="InterPro" id="IPR047666">
    <property type="entry name" value="ANR_neg_reg"/>
</dbReference>
<dbReference type="Proteomes" id="UP001206331">
    <property type="component" value="Unassembled WGS sequence"/>
</dbReference>
<comment type="caution">
    <text evidence="1">The sequence shown here is derived from an EMBL/GenBank/DDBJ whole genome shotgun (WGS) entry which is preliminary data.</text>
</comment>
<dbReference type="RefSeq" id="WP_150538957.1">
    <property type="nucleotide sequence ID" value="NZ_JAJUOY010000007.1"/>
</dbReference>
<proteinExistence type="predicted"/>